<accession>A0A2V1IMG3</accession>
<dbReference type="RefSeq" id="WP_107031316.1">
    <property type="nucleotide sequence ID" value="NZ_CAPDHO010000001.1"/>
</dbReference>
<dbReference type="Proteomes" id="UP000244905">
    <property type="component" value="Unassembled WGS sequence"/>
</dbReference>
<keyword evidence="5" id="KW-1185">Reference proteome</keyword>
<organism evidence="4 5">
    <name type="scientific">Duncaniella muris</name>
    <dbReference type="NCBI Taxonomy" id="2094150"/>
    <lineage>
        <taxon>Bacteria</taxon>
        <taxon>Pseudomonadati</taxon>
        <taxon>Bacteroidota</taxon>
        <taxon>Bacteroidia</taxon>
        <taxon>Bacteroidales</taxon>
        <taxon>Muribaculaceae</taxon>
        <taxon>Duncaniella</taxon>
    </lineage>
</organism>
<dbReference type="GeneID" id="82525159"/>
<evidence type="ECO:0000313" key="4">
    <source>
        <dbReference type="EMBL" id="PWB03972.1"/>
    </source>
</evidence>
<evidence type="ECO:0000256" key="2">
    <source>
        <dbReference type="SAM" id="SignalP"/>
    </source>
</evidence>
<keyword evidence="1" id="KW-1133">Transmembrane helix</keyword>
<evidence type="ECO:0000256" key="1">
    <source>
        <dbReference type="SAM" id="Phobius"/>
    </source>
</evidence>
<dbReference type="Pfam" id="PF04536">
    <property type="entry name" value="TPM_phosphatase"/>
    <property type="match status" value="1"/>
</dbReference>
<feature type="transmembrane region" description="Helical" evidence="1">
    <location>
        <begin position="203"/>
        <end position="226"/>
    </location>
</feature>
<feature type="chain" id="PRO_5015988862" evidence="2">
    <location>
        <begin position="29"/>
        <end position="432"/>
    </location>
</feature>
<dbReference type="Gene3D" id="3.10.310.50">
    <property type="match status" value="1"/>
</dbReference>
<protein>
    <submittedName>
        <fullName evidence="4">TPM domain-containing protein</fullName>
    </submittedName>
</protein>
<keyword evidence="2" id="KW-0732">Signal</keyword>
<feature type="signal peptide" evidence="2">
    <location>
        <begin position="1"/>
        <end position="28"/>
    </location>
</feature>
<proteinExistence type="predicted"/>
<evidence type="ECO:0000259" key="3">
    <source>
        <dbReference type="Pfam" id="PF04536"/>
    </source>
</evidence>
<dbReference type="AlphaFoldDB" id="A0A2V1IMG3"/>
<dbReference type="InterPro" id="IPR007621">
    <property type="entry name" value="TPM_dom"/>
</dbReference>
<dbReference type="PANTHER" id="PTHR30373:SF2">
    <property type="entry name" value="UPF0603 PROTEIN YGCG"/>
    <property type="match status" value="1"/>
</dbReference>
<gene>
    <name evidence="4" type="ORF">C5O23_02190</name>
</gene>
<sequence length="432" mass="47631">MMTRNHHPSALRLGLALLLLLCSVTAKAITVDEVPNVHVADRSRYVSNPSGVLSDAAVRSLDAEIGSLWTDTSVELAVVAVDRVDASMTPEEFATKLFEKWGIGKKDKDNGILVLLSRDDHAAIIRTGYGVEGALPDIIAGRIIRNVMFPLYREGRYDEGTAAGVSSIAEIIRNPELAEELKSKYANDSRREFENDLSGSEFFSMYLSFAGAVALVLLVMVVYAIASTRRLDDVQRYRALDQYRTPTLFGLFLTLGMALPAFLLLVFKMKRVRRHRRDCPHCGTRMELIDEEHDNDYLTPAQDTEERINSIDYDVWHCPKCHQTEILPYINRQNNYSICERCGARAMSLVDRRTLRQPTVSHEGEGVDIYICKNCGNQHQKRFRIPRKADPTAAIVAGSILGSSLRGGGGGGFSGGSFGGGMTGGGGAGGRW</sequence>
<dbReference type="EMBL" id="PUEC01000003">
    <property type="protein sequence ID" value="PWB03972.1"/>
    <property type="molecule type" value="Genomic_DNA"/>
</dbReference>
<dbReference type="PANTHER" id="PTHR30373">
    <property type="entry name" value="UPF0603 PROTEIN YGCG"/>
    <property type="match status" value="1"/>
</dbReference>
<name>A0A2V1IMG3_9BACT</name>
<feature type="transmembrane region" description="Helical" evidence="1">
    <location>
        <begin position="247"/>
        <end position="267"/>
    </location>
</feature>
<comment type="caution">
    <text evidence="4">The sequence shown here is derived from an EMBL/GenBank/DDBJ whole genome shotgun (WGS) entry which is preliminary data.</text>
</comment>
<evidence type="ECO:0000313" key="5">
    <source>
        <dbReference type="Proteomes" id="UP000244905"/>
    </source>
</evidence>
<feature type="domain" description="TPM" evidence="3">
    <location>
        <begin position="46"/>
        <end position="170"/>
    </location>
</feature>
<keyword evidence="1" id="KW-0812">Transmembrane</keyword>
<keyword evidence="1" id="KW-0472">Membrane</keyword>
<reference evidence="5" key="1">
    <citation type="submission" date="2018-02" db="EMBL/GenBank/DDBJ databases">
        <authorList>
            <person name="Clavel T."/>
            <person name="Strowig T."/>
        </authorList>
    </citation>
    <scope>NUCLEOTIDE SEQUENCE [LARGE SCALE GENOMIC DNA]</scope>
    <source>
        <strain evidence="5">DSM 103720</strain>
    </source>
</reference>